<evidence type="ECO:0000256" key="8">
    <source>
        <dbReference type="ARBA" id="ARBA00023136"/>
    </source>
</evidence>
<evidence type="ECO:0000313" key="13">
    <source>
        <dbReference type="Proteomes" id="UP000261520"/>
    </source>
</evidence>
<keyword evidence="3" id="KW-0328">Glycosyltransferase</keyword>
<accession>A0A3B4ATZ0</accession>
<organism evidence="12 13">
    <name type="scientific">Periophthalmus magnuspinnatus</name>
    <dbReference type="NCBI Taxonomy" id="409849"/>
    <lineage>
        <taxon>Eukaryota</taxon>
        <taxon>Metazoa</taxon>
        <taxon>Chordata</taxon>
        <taxon>Craniata</taxon>
        <taxon>Vertebrata</taxon>
        <taxon>Euteleostomi</taxon>
        <taxon>Actinopterygii</taxon>
        <taxon>Neopterygii</taxon>
        <taxon>Teleostei</taxon>
        <taxon>Neoteleostei</taxon>
        <taxon>Acanthomorphata</taxon>
        <taxon>Gobiaria</taxon>
        <taxon>Gobiiformes</taxon>
        <taxon>Gobioidei</taxon>
        <taxon>Gobiidae</taxon>
        <taxon>Oxudercinae</taxon>
        <taxon>Periophthalmus</taxon>
    </lineage>
</organism>
<keyword evidence="11" id="KW-0479">Metal-binding</keyword>
<name>A0A3B4ATZ0_9GOBI</name>
<feature type="binding site" evidence="10">
    <location>
        <begin position="194"/>
        <end position="196"/>
    </location>
    <ligand>
        <name>UDP-N-acetyl-alpha-D-galactosamine</name>
        <dbReference type="ChEBI" id="CHEBI:67138"/>
    </ligand>
</feature>
<comment type="subcellular location">
    <subcellularLocation>
        <location evidence="1">Membrane</location>
        <topology evidence="1">Single-pass type II membrane protein</topology>
    </subcellularLocation>
</comment>
<comment type="cofactor">
    <cofactor evidence="11">
        <name>Mn(2+)</name>
        <dbReference type="ChEBI" id="CHEBI:29035"/>
    </cofactor>
    <text evidence="11">Binds 1 Mn(2+) ion per subunit.</text>
</comment>
<comment type="similarity">
    <text evidence="2">Belongs to the glycosyltransferase 6 family.</text>
</comment>
<keyword evidence="6" id="KW-0735">Signal-anchor</keyword>
<dbReference type="FunFam" id="3.90.550.10:FF:000022">
    <property type="entry name" value="Histo-blood group ABO system transferase"/>
    <property type="match status" value="1"/>
</dbReference>
<evidence type="ECO:0000256" key="6">
    <source>
        <dbReference type="ARBA" id="ARBA00022968"/>
    </source>
</evidence>
<sequence>TVDRLLLLILLLQRILLRLLLLLLILLLRLLLLLLLLLPLLLLLLLQTLQLFQILLLGCCFDFRRTDVVTVTPWLAPIVWESTFDPVLMDAIFKPQNLTIAATVFAVGKYVQFLKDFLKTSEQFFFIGFNVHIYVFTDRPNDVPKVQLAPGRKVSVRVVQSSQRWQEISARRMEMVHTLLLELSDSTHFIFCLDVDSKFHGRWGSESLGELVAVVHPGYYGNPRSRFPFERRTKSRAYMAPSDGDFYYCGGAFGGSVDQVLALTQTCSKNYRDDEKEGVEAAWQEESHLNRYFWENKPSKVLSPEYLWQDFKPRNPEIRIIRFSGVIKNYAAIRPNV</sequence>
<evidence type="ECO:0000256" key="7">
    <source>
        <dbReference type="ARBA" id="ARBA00022989"/>
    </source>
</evidence>
<keyword evidence="7" id="KW-1133">Transmembrane helix</keyword>
<protein>
    <recommendedName>
        <fullName evidence="14">Globoside alpha-1,3-N-acetylgalactosaminyltransferase 1, like 4</fullName>
    </recommendedName>
</protein>
<dbReference type="GO" id="GO:0005794">
    <property type="term" value="C:Golgi apparatus"/>
    <property type="evidence" value="ECO:0007669"/>
    <property type="project" value="TreeGrafter"/>
</dbReference>
<evidence type="ECO:0000256" key="5">
    <source>
        <dbReference type="ARBA" id="ARBA00022692"/>
    </source>
</evidence>
<keyword evidence="4" id="KW-0808">Transferase</keyword>
<reference evidence="12" key="2">
    <citation type="submission" date="2025-09" db="UniProtKB">
        <authorList>
            <consortium name="Ensembl"/>
        </authorList>
    </citation>
    <scope>IDENTIFICATION</scope>
</reference>
<dbReference type="PANTHER" id="PTHR10462">
    <property type="entry name" value="GLYCOSYLTRANSFERASE-RELATED"/>
    <property type="match status" value="1"/>
</dbReference>
<feature type="binding site" evidence="11">
    <location>
        <position position="196"/>
    </location>
    <ligand>
        <name>Mn(2+)</name>
        <dbReference type="ChEBI" id="CHEBI:29035"/>
    </ligand>
</feature>
<evidence type="ECO:0000256" key="10">
    <source>
        <dbReference type="PIRSR" id="PIRSR605076-2"/>
    </source>
</evidence>
<feature type="binding site" evidence="11">
    <location>
        <position position="194"/>
    </location>
    <ligand>
        <name>Mn(2+)</name>
        <dbReference type="ChEBI" id="CHEBI:29035"/>
    </ligand>
</feature>
<dbReference type="GO" id="GO:0031982">
    <property type="term" value="C:vesicle"/>
    <property type="evidence" value="ECO:0007669"/>
    <property type="project" value="TreeGrafter"/>
</dbReference>
<dbReference type="GO" id="GO:0046872">
    <property type="term" value="F:metal ion binding"/>
    <property type="evidence" value="ECO:0007669"/>
    <property type="project" value="UniProtKB-KW"/>
</dbReference>
<dbReference type="GO" id="GO:0016758">
    <property type="term" value="F:hexosyltransferase activity"/>
    <property type="evidence" value="ECO:0007669"/>
    <property type="project" value="InterPro"/>
</dbReference>
<dbReference type="Proteomes" id="UP000261520">
    <property type="component" value="Unplaced"/>
</dbReference>
<feature type="binding site" evidence="10">
    <location>
        <position position="110"/>
    </location>
    <ligand>
        <name>UDP-N-acetyl-alpha-D-galactosamine</name>
        <dbReference type="ChEBI" id="CHEBI:67138"/>
    </ligand>
</feature>
<proteinExistence type="inferred from homology"/>
<feature type="binding site" evidence="10">
    <location>
        <position position="216"/>
    </location>
    <ligand>
        <name>an alpha-L-fucosyl-(1-&gt;2)-beta-D-galactosyl derivative</name>
        <dbReference type="ChEBI" id="CHEBI:140327"/>
    </ligand>
</feature>
<feature type="active site" description="Nucleophile" evidence="9">
    <location>
        <position position="286"/>
    </location>
</feature>
<dbReference type="PANTHER" id="PTHR10462:SF49">
    <property type="entry name" value="GLOBOSIDE ALPHA-1,3-N-ACETYLGALACTOSAMINYLTRANSFERASE 1"/>
    <property type="match status" value="1"/>
</dbReference>
<keyword evidence="13" id="KW-1185">Reference proteome</keyword>
<dbReference type="STRING" id="409849.ENSPMGP00000020652"/>
<evidence type="ECO:0008006" key="14">
    <source>
        <dbReference type="Google" id="ProtNLM"/>
    </source>
</evidence>
<dbReference type="SUPFAM" id="SSF53448">
    <property type="entry name" value="Nucleotide-diphospho-sugar transferases"/>
    <property type="match status" value="1"/>
</dbReference>
<dbReference type="GO" id="GO:0016020">
    <property type="term" value="C:membrane"/>
    <property type="evidence" value="ECO:0007669"/>
    <property type="project" value="UniProtKB-SubCell"/>
</dbReference>
<dbReference type="InterPro" id="IPR029044">
    <property type="entry name" value="Nucleotide-diphossugar_trans"/>
</dbReference>
<evidence type="ECO:0000313" key="12">
    <source>
        <dbReference type="Ensembl" id="ENSPMGP00000020652.1"/>
    </source>
</evidence>
<dbReference type="AlphaFoldDB" id="A0A3B4ATZ0"/>
<keyword evidence="8" id="KW-0472">Membrane</keyword>
<dbReference type="Pfam" id="PF03414">
    <property type="entry name" value="Glyco_transf_6"/>
    <property type="match status" value="1"/>
</dbReference>
<evidence type="ECO:0000256" key="2">
    <source>
        <dbReference type="ARBA" id="ARBA00010413"/>
    </source>
</evidence>
<evidence type="ECO:0000256" key="11">
    <source>
        <dbReference type="PIRSR" id="PIRSR605076-3"/>
    </source>
</evidence>
<evidence type="ECO:0000256" key="4">
    <source>
        <dbReference type="ARBA" id="ARBA00022679"/>
    </source>
</evidence>
<feature type="binding site" evidence="10">
    <location>
        <begin position="105"/>
        <end position="107"/>
    </location>
    <ligand>
        <name>UDP-N-acetyl-alpha-D-galactosamine</name>
        <dbReference type="ChEBI" id="CHEBI:67138"/>
    </ligand>
</feature>
<feature type="binding site" evidence="10">
    <location>
        <position position="286"/>
    </location>
    <ligand>
        <name>an alpha-L-fucosyl-(1-&gt;2)-beta-D-galactosyl derivative</name>
        <dbReference type="ChEBI" id="CHEBI:140327"/>
    </ligand>
</feature>
<keyword evidence="5" id="KW-0812">Transmembrane</keyword>
<dbReference type="Ensembl" id="ENSPMGT00000022013.1">
    <property type="protein sequence ID" value="ENSPMGP00000020652.1"/>
    <property type="gene ID" value="ENSPMGG00000016271.1"/>
</dbReference>
<evidence type="ECO:0000256" key="9">
    <source>
        <dbReference type="PIRSR" id="PIRSR605076-1"/>
    </source>
</evidence>
<evidence type="ECO:0000256" key="3">
    <source>
        <dbReference type="ARBA" id="ARBA00022676"/>
    </source>
</evidence>
<reference evidence="12" key="1">
    <citation type="submission" date="2025-08" db="UniProtKB">
        <authorList>
            <consortium name="Ensembl"/>
        </authorList>
    </citation>
    <scope>IDENTIFICATION</scope>
</reference>
<evidence type="ECO:0000256" key="1">
    <source>
        <dbReference type="ARBA" id="ARBA00004606"/>
    </source>
</evidence>
<keyword evidence="11" id="KW-0464">Manganese</keyword>
<dbReference type="Gene3D" id="3.90.550.10">
    <property type="entry name" value="Spore Coat Polysaccharide Biosynthesis Protein SpsA, Chain A"/>
    <property type="match status" value="1"/>
</dbReference>
<dbReference type="GO" id="GO:0005975">
    <property type="term" value="P:carbohydrate metabolic process"/>
    <property type="evidence" value="ECO:0007669"/>
    <property type="project" value="InterPro"/>
</dbReference>
<dbReference type="InterPro" id="IPR005076">
    <property type="entry name" value="Glyco_trans_6"/>
</dbReference>